<evidence type="ECO:0000256" key="1">
    <source>
        <dbReference type="ARBA" id="ARBA00000085"/>
    </source>
</evidence>
<dbReference type="Gene3D" id="6.10.340.10">
    <property type="match status" value="1"/>
</dbReference>
<evidence type="ECO:0000259" key="14">
    <source>
        <dbReference type="PROSITE" id="PS50109"/>
    </source>
</evidence>
<evidence type="ECO:0000256" key="10">
    <source>
        <dbReference type="ARBA" id="ARBA00023136"/>
    </source>
</evidence>
<dbReference type="SMART" id="SM00387">
    <property type="entry name" value="HATPase_c"/>
    <property type="match status" value="1"/>
</dbReference>
<comment type="subcellular location">
    <subcellularLocation>
        <location evidence="2">Cell membrane</location>
        <topology evidence="2">Multi-pass membrane protein</topology>
    </subcellularLocation>
</comment>
<reference evidence="16 17" key="1">
    <citation type="submission" date="2019-07" db="EMBL/GenBank/DDBJ databases">
        <title>The pathways for chlorine oxyanion respiration interact through the shared metabolite chlorate.</title>
        <authorList>
            <person name="Barnum T.P."/>
            <person name="Cheng Y."/>
            <person name="Hill K.A."/>
            <person name="Lucas L.N."/>
            <person name="Carlson H.K."/>
            <person name="Coates J.D."/>
        </authorList>
    </citation>
    <scope>NUCLEOTIDE SEQUENCE [LARGE SCALE GENOMIC DNA]</scope>
    <source>
        <strain evidence="16 17">BK-1</strain>
    </source>
</reference>
<keyword evidence="4" id="KW-1003">Cell membrane</keyword>
<evidence type="ECO:0000256" key="7">
    <source>
        <dbReference type="ARBA" id="ARBA00022692"/>
    </source>
</evidence>
<dbReference type="Proteomes" id="UP000316649">
    <property type="component" value="Unassembled WGS sequence"/>
</dbReference>
<keyword evidence="9 13" id="KW-1133">Transmembrane helix</keyword>
<evidence type="ECO:0000256" key="2">
    <source>
        <dbReference type="ARBA" id="ARBA00004651"/>
    </source>
</evidence>
<comment type="caution">
    <text evidence="16">The sequence shown here is derived from an EMBL/GenBank/DDBJ whole genome shotgun (WGS) entry which is preliminary data.</text>
</comment>
<dbReference type="InterPro" id="IPR003594">
    <property type="entry name" value="HATPase_dom"/>
</dbReference>
<feature type="domain" description="Histidine kinase" evidence="14">
    <location>
        <begin position="449"/>
        <end position="662"/>
    </location>
</feature>
<dbReference type="SUPFAM" id="SSF158472">
    <property type="entry name" value="HAMP domain-like"/>
    <property type="match status" value="1"/>
</dbReference>
<dbReference type="InterPro" id="IPR005467">
    <property type="entry name" value="His_kinase_dom"/>
</dbReference>
<dbReference type="InterPro" id="IPR036097">
    <property type="entry name" value="HisK_dim/P_sf"/>
</dbReference>
<dbReference type="InterPro" id="IPR036890">
    <property type="entry name" value="HATPase_C_sf"/>
</dbReference>
<evidence type="ECO:0000259" key="15">
    <source>
        <dbReference type="PROSITE" id="PS50885"/>
    </source>
</evidence>
<evidence type="ECO:0000256" key="4">
    <source>
        <dbReference type="ARBA" id="ARBA00022475"/>
    </source>
</evidence>
<protein>
    <recommendedName>
        <fullName evidence="3">histidine kinase</fullName>
        <ecNumber evidence="3">2.7.13.3</ecNumber>
    </recommendedName>
</protein>
<feature type="compositionally biased region" description="Acidic residues" evidence="12">
    <location>
        <begin position="683"/>
        <end position="694"/>
    </location>
</feature>
<evidence type="ECO:0000313" key="17">
    <source>
        <dbReference type="Proteomes" id="UP000316649"/>
    </source>
</evidence>
<dbReference type="InterPro" id="IPR033463">
    <property type="entry name" value="sCache_3"/>
</dbReference>
<dbReference type="Gene3D" id="3.30.565.10">
    <property type="entry name" value="Histidine kinase-like ATPase, C-terminal domain"/>
    <property type="match status" value="1"/>
</dbReference>
<dbReference type="SUPFAM" id="SSF55874">
    <property type="entry name" value="ATPase domain of HSP90 chaperone/DNA topoisomerase II/histidine kinase"/>
    <property type="match status" value="1"/>
</dbReference>
<dbReference type="SUPFAM" id="SSF47384">
    <property type="entry name" value="Homodimeric domain of signal transducing histidine kinase"/>
    <property type="match status" value="1"/>
</dbReference>
<evidence type="ECO:0000313" key="16">
    <source>
        <dbReference type="EMBL" id="TVO70746.1"/>
    </source>
</evidence>
<keyword evidence="7 13" id="KW-0812">Transmembrane</keyword>
<keyword evidence="8" id="KW-0418">Kinase</keyword>
<keyword evidence="11" id="KW-0175">Coiled coil</keyword>
<dbReference type="CDD" id="cd00082">
    <property type="entry name" value="HisKA"/>
    <property type="match status" value="1"/>
</dbReference>
<dbReference type="InterPro" id="IPR003661">
    <property type="entry name" value="HisK_dim/P_dom"/>
</dbReference>
<dbReference type="EMBL" id="VMNH01000023">
    <property type="protein sequence ID" value="TVO70746.1"/>
    <property type="molecule type" value="Genomic_DNA"/>
</dbReference>
<keyword evidence="5" id="KW-0597">Phosphoprotein</keyword>
<keyword evidence="17" id="KW-1185">Reference proteome</keyword>
<dbReference type="CDD" id="cd06225">
    <property type="entry name" value="HAMP"/>
    <property type="match status" value="1"/>
</dbReference>
<dbReference type="PROSITE" id="PS50885">
    <property type="entry name" value="HAMP"/>
    <property type="match status" value="1"/>
</dbReference>
<dbReference type="Pfam" id="PF17202">
    <property type="entry name" value="sCache_3_3"/>
    <property type="match status" value="1"/>
</dbReference>
<dbReference type="Pfam" id="PF00672">
    <property type="entry name" value="HAMP"/>
    <property type="match status" value="1"/>
</dbReference>
<dbReference type="PROSITE" id="PS50109">
    <property type="entry name" value="HIS_KIN"/>
    <property type="match status" value="1"/>
</dbReference>
<dbReference type="InterPro" id="IPR004358">
    <property type="entry name" value="Sig_transdc_His_kin-like_C"/>
</dbReference>
<dbReference type="GO" id="GO:0000155">
    <property type="term" value="F:phosphorelay sensor kinase activity"/>
    <property type="evidence" value="ECO:0007669"/>
    <property type="project" value="InterPro"/>
</dbReference>
<feature type="transmembrane region" description="Helical" evidence="13">
    <location>
        <begin position="317"/>
        <end position="340"/>
    </location>
</feature>
<evidence type="ECO:0000256" key="9">
    <source>
        <dbReference type="ARBA" id="ARBA00022989"/>
    </source>
</evidence>
<proteinExistence type="predicted"/>
<dbReference type="SMART" id="SM00388">
    <property type="entry name" value="HisKA"/>
    <property type="match status" value="1"/>
</dbReference>
<evidence type="ECO:0000256" key="13">
    <source>
        <dbReference type="SAM" id="Phobius"/>
    </source>
</evidence>
<dbReference type="OrthoDB" id="9772100at2"/>
<evidence type="ECO:0000256" key="8">
    <source>
        <dbReference type="ARBA" id="ARBA00022777"/>
    </source>
</evidence>
<sequence length="694" mass="77399">MRYKLLTLVLFPIVLIMPIALVLAIYWGANATYDQLYLKVNTDLSVSHDIFRRMRQDYLGQVGNLTESYAFRTALEEQDYASIEAQLLSLKTGSGFSYLRLLDQHGQDVQARSAEQSTHIPSPSLDAALQGEPRVGVEIFSQADLKLLSADLAQQYHLPLIPTQKARPTKRTIEDRAMMIRAIHPVRDLSGKVVAVVDGGVSLNDNFSFVDTISDLVYGPGSLPEGSIGTVTVFIDDVRITTNVPLRPGERALGTRVSNEVRSKVLDEGEVWIDSAFVVNDWYLSAYEPIIDVHGKRIGMLYAGFLEKPFRNELWKALAILVLLFLILMGISSLLAVLGAKSIFKPLETMSRVVRATREGEARRIGSVASRDEIGELAREFDAMLDLLAERNQQIQAWADQLEDKVKERTAELQSKNQDLQRTIRALRETRQQLVIAEKLAALGELTAGVAHEINNPTAVMLGNLDVITAELGAALQPVENEIKLVIEQIYRIRDIVNNLLQYSRPDEYAGYLTHVDVNSVVEHTLALVRHLRKKSEFEITLDLQADRLVEINEQELQQVLVNLVVNAIHSLKGRVGVIQILSRNWSDKGIQFQVKDNGSGMDDNEMGRIFNPFYSTKQQGEGTGLGLSVSYGLMRRYGGNITVESEVGVGSCFTVWLLCVPVMASDEETIEEQLQSMHGQQELDEDQPSESLG</sequence>
<dbReference type="SUPFAM" id="SSF103190">
    <property type="entry name" value="Sensory domain-like"/>
    <property type="match status" value="1"/>
</dbReference>
<keyword evidence="6" id="KW-0808">Transferase</keyword>
<dbReference type="Pfam" id="PF02518">
    <property type="entry name" value="HATPase_c"/>
    <property type="match status" value="1"/>
</dbReference>
<comment type="catalytic activity">
    <reaction evidence="1">
        <text>ATP + protein L-histidine = ADP + protein N-phospho-L-histidine.</text>
        <dbReference type="EC" id="2.7.13.3"/>
    </reaction>
</comment>
<evidence type="ECO:0000256" key="5">
    <source>
        <dbReference type="ARBA" id="ARBA00022553"/>
    </source>
</evidence>
<dbReference type="GO" id="GO:0005886">
    <property type="term" value="C:plasma membrane"/>
    <property type="evidence" value="ECO:0007669"/>
    <property type="project" value="UniProtKB-SubCell"/>
</dbReference>
<feature type="region of interest" description="Disordered" evidence="12">
    <location>
        <begin position="675"/>
        <end position="694"/>
    </location>
</feature>
<dbReference type="InterPro" id="IPR003660">
    <property type="entry name" value="HAMP_dom"/>
</dbReference>
<dbReference type="InterPro" id="IPR029151">
    <property type="entry name" value="Sensor-like_sf"/>
</dbReference>
<feature type="coiled-coil region" evidence="11">
    <location>
        <begin position="399"/>
        <end position="437"/>
    </location>
</feature>
<evidence type="ECO:0000256" key="11">
    <source>
        <dbReference type="SAM" id="Coils"/>
    </source>
</evidence>
<evidence type="ECO:0000256" key="6">
    <source>
        <dbReference type="ARBA" id="ARBA00022679"/>
    </source>
</evidence>
<name>A0A558DX62_9GAMM</name>
<accession>A0A558DX62</accession>
<organism evidence="16 17">
    <name type="scientific">Sedimenticola selenatireducens</name>
    <dbReference type="NCBI Taxonomy" id="191960"/>
    <lineage>
        <taxon>Bacteria</taxon>
        <taxon>Pseudomonadati</taxon>
        <taxon>Pseudomonadota</taxon>
        <taxon>Gammaproteobacteria</taxon>
        <taxon>Chromatiales</taxon>
        <taxon>Sedimenticolaceae</taxon>
        <taxon>Sedimenticola</taxon>
    </lineage>
</organism>
<dbReference type="AlphaFoldDB" id="A0A558DX62"/>
<dbReference type="EC" id="2.7.13.3" evidence="3"/>
<dbReference type="RefSeq" id="WP_144359883.1">
    <property type="nucleotide sequence ID" value="NZ_VMNH01000023.1"/>
</dbReference>
<dbReference type="Pfam" id="PF00512">
    <property type="entry name" value="HisKA"/>
    <property type="match status" value="1"/>
</dbReference>
<evidence type="ECO:0000256" key="3">
    <source>
        <dbReference type="ARBA" id="ARBA00012438"/>
    </source>
</evidence>
<gene>
    <name evidence="16" type="ORF">FHP88_14880</name>
</gene>
<keyword evidence="10 13" id="KW-0472">Membrane</keyword>
<dbReference type="PANTHER" id="PTHR43065:SF22">
    <property type="entry name" value="HISTIDINE KINASE"/>
    <property type="match status" value="1"/>
</dbReference>
<dbReference type="Gene3D" id="1.10.287.130">
    <property type="match status" value="1"/>
</dbReference>
<dbReference type="SMART" id="SM00304">
    <property type="entry name" value="HAMP"/>
    <property type="match status" value="1"/>
</dbReference>
<dbReference type="PANTHER" id="PTHR43065">
    <property type="entry name" value="SENSOR HISTIDINE KINASE"/>
    <property type="match status" value="1"/>
</dbReference>
<evidence type="ECO:0000256" key="12">
    <source>
        <dbReference type="SAM" id="MobiDB-lite"/>
    </source>
</evidence>
<feature type="domain" description="HAMP" evidence="15">
    <location>
        <begin position="341"/>
        <end position="393"/>
    </location>
</feature>
<dbReference type="PRINTS" id="PR00344">
    <property type="entry name" value="BCTRLSENSOR"/>
</dbReference>